<evidence type="ECO:0000313" key="2">
    <source>
        <dbReference type="Proteomes" id="UP000789759"/>
    </source>
</evidence>
<organism evidence="1 2">
    <name type="scientific">Cetraspora pellucida</name>
    <dbReference type="NCBI Taxonomy" id="1433469"/>
    <lineage>
        <taxon>Eukaryota</taxon>
        <taxon>Fungi</taxon>
        <taxon>Fungi incertae sedis</taxon>
        <taxon>Mucoromycota</taxon>
        <taxon>Glomeromycotina</taxon>
        <taxon>Glomeromycetes</taxon>
        <taxon>Diversisporales</taxon>
        <taxon>Gigasporaceae</taxon>
        <taxon>Cetraspora</taxon>
    </lineage>
</organism>
<evidence type="ECO:0000313" key="1">
    <source>
        <dbReference type="EMBL" id="CAG8836634.1"/>
    </source>
</evidence>
<reference evidence="1" key="1">
    <citation type="submission" date="2021-06" db="EMBL/GenBank/DDBJ databases">
        <authorList>
            <person name="Kallberg Y."/>
            <person name="Tangrot J."/>
            <person name="Rosling A."/>
        </authorList>
    </citation>
    <scope>NUCLEOTIDE SEQUENCE</scope>
    <source>
        <strain evidence="1">FL966</strain>
    </source>
</reference>
<dbReference type="Proteomes" id="UP000789759">
    <property type="component" value="Unassembled WGS sequence"/>
</dbReference>
<gene>
    <name evidence="1" type="ORF">CPELLU_LOCUS21420</name>
</gene>
<dbReference type="EMBL" id="CAJVQA010079189">
    <property type="protein sequence ID" value="CAG8836634.1"/>
    <property type="molecule type" value="Genomic_DNA"/>
</dbReference>
<proteinExistence type="predicted"/>
<feature type="non-terminal residue" evidence="1">
    <location>
        <position position="1"/>
    </location>
</feature>
<dbReference type="AlphaFoldDB" id="A0A9N9PMY0"/>
<protein>
    <submittedName>
        <fullName evidence="1">21820_t:CDS:1</fullName>
    </submittedName>
</protein>
<keyword evidence="2" id="KW-1185">Reference proteome</keyword>
<name>A0A9N9PMY0_9GLOM</name>
<comment type="caution">
    <text evidence="1">The sequence shown here is derived from an EMBL/GenBank/DDBJ whole genome shotgun (WGS) entry which is preliminary data.</text>
</comment>
<sequence>LDLEDKIFIDNLEKFSDKKNDENLLLEINETVENIKTNEILEDIAQILE</sequence>
<accession>A0A9N9PMY0</accession>